<dbReference type="InterPro" id="IPR011538">
    <property type="entry name" value="Nuo51_FMN-bd"/>
</dbReference>
<protein>
    <submittedName>
        <fullName evidence="8">NADH-quinone oxidoreductase subunit F</fullName>
    </submittedName>
</protein>
<organism evidence="8 9">
    <name type="scientific">Schumannella soli</name>
    <dbReference type="NCBI Taxonomy" id="2590779"/>
    <lineage>
        <taxon>Bacteria</taxon>
        <taxon>Bacillati</taxon>
        <taxon>Actinomycetota</taxon>
        <taxon>Actinomycetes</taxon>
        <taxon>Micrococcales</taxon>
        <taxon>Microbacteriaceae</taxon>
        <taxon>Schumannella</taxon>
    </lineage>
</organism>
<evidence type="ECO:0000313" key="9">
    <source>
        <dbReference type="Proteomes" id="UP000316252"/>
    </source>
</evidence>
<feature type="region of interest" description="Disordered" evidence="6">
    <location>
        <begin position="92"/>
        <end position="113"/>
    </location>
</feature>
<dbReference type="Gene3D" id="1.20.1440.230">
    <property type="entry name" value="NADH-ubiquinone oxidoreductase 51kDa subunit, iron-sulphur binding domain"/>
    <property type="match status" value="1"/>
</dbReference>
<comment type="similarity">
    <text evidence="1">Belongs to the complex I 51 kDa subunit family.</text>
</comment>
<dbReference type="Gene3D" id="3.10.20.600">
    <property type="match status" value="1"/>
</dbReference>
<keyword evidence="4" id="KW-0408">Iron</keyword>
<keyword evidence="5" id="KW-0411">Iron-sulfur</keyword>
<dbReference type="SUPFAM" id="SSF142984">
    <property type="entry name" value="Nqo1 middle domain-like"/>
    <property type="match status" value="1"/>
</dbReference>
<dbReference type="Pfam" id="PF10589">
    <property type="entry name" value="NADH_4Fe-4S"/>
    <property type="match status" value="1"/>
</dbReference>
<feature type="region of interest" description="Disordered" evidence="6">
    <location>
        <begin position="1"/>
        <end position="32"/>
    </location>
</feature>
<dbReference type="Gene3D" id="3.40.50.11540">
    <property type="entry name" value="NADH-ubiquinone oxidoreductase 51kDa subunit"/>
    <property type="match status" value="1"/>
</dbReference>
<evidence type="ECO:0000256" key="4">
    <source>
        <dbReference type="ARBA" id="ARBA00023004"/>
    </source>
</evidence>
<dbReference type="PANTHER" id="PTHR43578:SF3">
    <property type="entry name" value="NADH-QUINONE OXIDOREDUCTASE SUBUNIT F"/>
    <property type="match status" value="1"/>
</dbReference>
<evidence type="ECO:0000259" key="7">
    <source>
        <dbReference type="SMART" id="SM00928"/>
    </source>
</evidence>
<dbReference type="SUPFAM" id="SSF140490">
    <property type="entry name" value="Nqo1C-terminal domain-like"/>
    <property type="match status" value="1"/>
</dbReference>
<sequence>MTLLDRAPTSPFDAPVEGGTPRVGSERPSSDLAAPTGVRRLLAAAPADAGDHLATFGPLPDISPDRLLAELEFAGLTGRGGAGFPVHRKLRSARDATRAGRSGRPVVVGNGSEGEPLSAKDRLLLRSAPDLVIDGLLLAARAVDAGEVRLVADAELHPALQAVLTRRADAGRARIQLVAARGDFVGGEASAVVANLEGRRPVPRDHPVRLTIAGYRRRRTLVQNVETLAHLALVARFGGAWFRSRGTADDTGTRLVTVSAPGTPLTVLEIAGGTPLGAVLAAAGLDDAGVRAAGLGPGARAVLVGGYHGSWVPGSALDAPLDRAGLAPWGATPGAGILHVLPHGRCGLRTAAGIAGMLAAETAGQCGPCVNGLPRIAGLLDRLARRERHPGLPAEIARVSALVDGRGACHHPDGTVRLVASTLREFASDVDAHLDGTCEAER</sequence>
<dbReference type="EMBL" id="VHQG01000002">
    <property type="protein sequence ID" value="TPW75666.1"/>
    <property type="molecule type" value="Genomic_DNA"/>
</dbReference>
<dbReference type="InterPro" id="IPR037207">
    <property type="entry name" value="Nuop51_4Fe4S-bd_sf"/>
</dbReference>
<evidence type="ECO:0000256" key="1">
    <source>
        <dbReference type="ARBA" id="ARBA00007523"/>
    </source>
</evidence>
<reference evidence="8 9" key="1">
    <citation type="submission" date="2019-06" db="EMBL/GenBank/DDBJ databases">
        <authorList>
            <person name="Li F."/>
        </authorList>
    </citation>
    <scope>NUCLEOTIDE SEQUENCE [LARGE SCALE GENOMIC DNA]</scope>
    <source>
        <strain evidence="8 9">10F1D-1</strain>
    </source>
</reference>
<proteinExistence type="inferred from homology"/>
<keyword evidence="9" id="KW-1185">Reference proteome</keyword>
<dbReference type="InterPro" id="IPR019575">
    <property type="entry name" value="Nuop51_4Fe4S-bd"/>
</dbReference>
<dbReference type="SMART" id="SM00928">
    <property type="entry name" value="NADH_4Fe-4S"/>
    <property type="match status" value="1"/>
</dbReference>
<feature type="domain" description="NADH-ubiquinone oxidoreductase 51kDa subunit iron-sulphur binding" evidence="7">
    <location>
        <begin position="348"/>
        <end position="393"/>
    </location>
</feature>
<evidence type="ECO:0000256" key="2">
    <source>
        <dbReference type="ARBA" id="ARBA00022485"/>
    </source>
</evidence>
<dbReference type="GO" id="GO:0046872">
    <property type="term" value="F:metal ion binding"/>
    <property type="evidence" value="ECO:0007669"/>
    <property type="project" value="UniProtKB-KW"/>
</dbReference>
<dbReference type="GO" id="GO:0051539">
    <property type="term" value="F:4 iron, 4 sulfur cluster binding"/>
    <property type="evidence" value="ECO:0007669"/>
    <property type="project" value="UniProtKB-KW"/>
</dbReference>
<dbReference type="Proteomes" id="UP000316252">
    <property type="component" value="Unassembled WGS sequence"/>
</dbReference>
<evidence type="ECO:0000313" key="8">
    <source>
        <dbReference type="EMBL" id="TPW75666.1"/>
    </source>
</evidence>
<dbReference type="PANTHER" id="PTHR43578">
    <property type="entry name" value="NADH-QUINONE OXIDOREDUCTASE SUBUNIT F"/>
    <property type="match status" value="1"/>
</dbReference>
<dbReference type="OrthoDB" id="9805533at2"/>
<keyword evidence="3" id="KW-0479">Metal-binding</keyword>
<dbReference type="InterPro" id="IPR037225">
    <property type="entry name" value="Nuo51_FMN-bd_sf"/>
</dbReference>
<name>A0A506XZM1_9MICO</name>
<evidence type="ECO:0000256" key="3">
    <source>
        <dbReference type="ARBA" id="ARBA00022723"/>
    </source>
</evidence>
<gene>
    <name evidence="8" type="ORF">FJ657_07225</name>
</gene>
<dbReference type="SUPFAM" id="SSF142019">
    <property type="entry name" value="Nqo1 FMN-binding domain-like"/>
    <property type="match status" value="1"/>
</dbReference>
<evidence type="ECO:0000256" key="6">
    <source>
        <dbReference type="SAM" id="MobiDB-lite"/>
    </source>
</evidence>
<accession>A0A506XZM1</accession>
<dbReference type="AlphaFoldDB" id="A0A506XZM1"/>
<dbReference type="RefSeq" id="WP_141163026.1">
    <property type="nucleotide sequence ID" value="NZ_VHQG01000002.1"/>
</dbReference>
<dbReference type="Pfam" id="PF01512">
    <property type="entry name" value="Complex1_51K"/>
    <property type="match status" value="1"/>
</dbReference>
<comment type="caution">
    <text evidence="8">The sequence shown here is derived from an EMBL/GenBank/DDBJ whole genome shotgun (WGS) entry which is preliminary data.</text>
</comment>
<evidence type="ECO:0000256" key="5">
    <source>
        <dbReference type="ARBA" id="ARBA00023014"/>
    </source>
</evidence>
<keyword evidence="2" id="KW-0004">4Fe-4S</keyword>